<dbReference type="InterPro" id="IPR003594">
    <property type="entry name" value="HATPase_dom"/>
</dbReference>
<evidence type="ECO:0000256" key="4">
    <source>
        <dbReference type="ARBA" id="ARBA00022553"/>
    </source>
</evidence>
<evidence type="ECO:0000259" key="11">
    <source>
        <dbReference type="PROSITE" id="PS50109"/>
    </source>
</evidence>
<feature type="domain" description="Histidine kinase" evidence="11">
    <location>
        <begin position="272"/>
        <end position="485"/>
    </location>
</feature>
<dbReference type="PANTHER" id="PTHR45436:SF1">
    <property type="entry name" value="SENSOR PROTEIN QSEC"/>
    <property type="match status" value="1"/>
</dbReference>
<keyword evidence="9 10" id="KW-0472">Membrane</keyword>
<proteinExistence type="predicted"/>
<keyword evidence="7 12" id="KW-0418">Kinase</keyword>
<dbReference type="Pfam" id="PF02518">
    <property type="entry name" value="HATPase_c"/>
    <property type="match status" value="1"/>
</dbReference>
<evidence type="ECO:0000256" key="3">
    <source>
        <dbReference type="ARBA" id="ARBA00012438"/>
    </source>
</evidence>
<name>A0A4R0YM66_9GAMM</name>
<dbReference type="SMART" id="SM00387">
    <property type="entry name" value="HATPase_c"/>
    <property type="match status" value="1"/>
</dbReference>
<evidence type="ECO:0000256" key="9">
    <source>
        <dbReference type="ARBA" id="ARBA00023136"/>
    </source>
</evidence>
<keyword evidence="6 10" id="KW-0812">Transmembrane</keyword>
<dbReference type="GO" id="GO:0005886">
    <property type="term" value="C:plasma membrane"/>
    <property type="evidence" value="ECO:0007669"/>
    <property type="project" value="TreeGrafter"/>
</dbReference>
<dbReference type="InterPro" id="IPR013727">
    <property type="entry name" value="2CSK_N"/>
</dbReference>
<dbReference type="PRINTS" id="PR00344">
    <property type="entry name" value="BCTRLSENSOR"/>
</dbReference>
<protein>
    <recommendedName>
        <fullName evidence="3">histidine kinase</fullName>
        <ecNumber evidence="3">2.7.13.3</ecNumber>
    </recommendedName>
</protein>
<dbReference type="Pfam" id="PF00512">
    <property type="entry name" value="HisKA"/>
    <property type="match status" value="1"/>
</dbReference>
<evidence type="ECO:0000256" key="5">
    <source>
        <dbReference type="ARBA" id="ARBA00022679"/>
    </source>
</evidence>
<feature type="transmembrane region" description="Helical" evidence="10">
    <location>
        <begin position="36"/>
        <end position="58"/>
    </location>
</feature>
<keyword evidence="5" id="KW-0808">Transferase</keyword>
<dbReference type="Proteomes" id="UP000291822">
    <property type="component" value="Unassembled WGS sequence"/>
</dbReference>
<keyword evidence="13" id="KW-1185">Reference proteome</keyword>
<gene>
    <name evidence="12" type="ORF">EZM97_31970</name>
</gene>
<reference evidence="12 13" key="1">
    <citation type="submission" date="2019-02" db="EMBL/GenBank/DDBJ databases">
        <title>Dyella amyloliquefaciens sp. nov., isolated from forest soil.</title>
        <authorList>
            <person name="Gao Z.-H."/>
            <person name="Qiu L.-H."/>
        </authorList>
    </citation>
    <scope>NUCLEOTIDE SEQUENCE [LARGE SCALE GENOMIC DNA]</scope>
    <source>
        <strain evidence="12 13">KACC 12747</strain>
    </source>
</reference>
<dbReference type="Gene3D" id="3.30.565.10">
    <property type="entry name" value="Histidine kinase-like ATPase, C-terminal domain"/>
    <property type="match status" value="1"/>
</dbReference>
<organism evidence="12 13">
    <name type="scientific">Dyella soli</name>
    <dbReference type="NCBI Taxonomy" id="522319"/>
    <lineage>
        <taxon>Bacteria</taxon>
        <taxon>Pseudomonadati</taxon>
        <taxon>Pseudomonadota</taxon>
        <taxon>Gammaproteobacteria</taxon>
        <taxon>Lysobacterales</taxon>
        <taxon>Rhodanobacteraceae</taxon>
        <taxon>Dyella</taxon>
    </lineage>
</organism>
<evidence type="ECO:0000256" key="2">
    <source>
        <dbReference type="ARBA" id="ARBA00004370"/>
    </source>
</evidence>
<dbReference type="InterPro" id="IPR050428">
    <property type="entry name" value="TCS_sensor_his_kinase"/>
</dbReference>
<keyword evidence="8 10" id="KW-1133">Transmembrane helix</keyword>
<dbReference type="AlphaFoldDB" id="A0A4R0YM66"/>
<dbReference type="SMART" id="SM00388">
    <property type="entry name" value="HisKA"/>
    <property type="match status" value="1"/>
</dbReference>
<dbReference type="InterPro" id="IPR003661">
    <property type="entry name" value="HisK_dim/P_dom"/>
</dbReference>
<dbReference type="InterPro" id="IPR004358">
    <property type="entry name" value="Sig_transdc_His_kin-like_C"/>
</dbReference>
<dbReference type="SUPFAM" id="SSF47384">
    <property type="entry name" value="Homodimeric domain of signal transducing histidine kinase"/>
    <property type="match status" value="1"/>
</dbReference>
<dbReference type="EMBL" id="SJTG01000005">
    <property type="protein sequence ID" value="TCI07220.1"/>
    <property type="molecule type" value="Genomic_DNA"/>
</dbReference>
<evidence type="ECO:0000256" key="8">
    <source>
        <dbReference type="ARBA" id="ARBA00022989"/>
    </source>
</evidence>
<dbReference type="Pfam" id="PF08521">
    <property type="entry name" value="2CSK_N"/>
    <property type="match status" value="1"/>
</dbReference>
<comment type="caution">
    <text evidence="12">The sequence shown here is derived from an EMBL/GenBank/DDBJ whole genome shotgun (WGS) entry which is preliminary data.</text>
</comment>
<dbReference type="EC" id="2.7.13.3" evidence="3"/>
<dbReference type="GO" id="GO:0000155">
    <property type="term" value="F:phosphorelay sensor kinase activity"/>
    <property type="evidence" value="ECO:0007669"/>
    <property type="project" value="InterPro"/>
</dbReference>
<dbReference type="CDD" id="cd00082">
    <property type="entry name" value="HisKA"/>
    <property type="match status" value="1"/>
</dbReference>
<evidence type="ECO:0000313" key="13">
    <source>
        <dbReference type="Proteomes" id="UP000291822"/>
    </source>
</evidence>
<dbReference type="InterPro" id="IPR036890">
    <property type="entry name" value="HATPase_C_sf"/>
</dbReference>
<evidence type="ECO:0000313" key="12">
    <source>
        <dbReference type="EMBL" id="TCI07220.1"/>
    </source>
</evidence>
<dbReference type="CDD" id="cd00075">
    <property type="entry name" value="HATPase"/>
    <property type="match status" value="1"/>
</dbReference>
<accession>A0A4R0YM66</accession>
<keyword evidence="4" id="KW-0597">Phosphoprotein</keyword>
<evidence type="ECO:0000256" key="6">
    <source>
        <dbReference type="ARBA" id="ARBA00022692"/>
    </source>
</evidence>
<evidence type="ECO:0000256" key="1">
    <source>
        <dbReference type="ARBA" id="ARBA00000085"/>
    </source>
</evidence>
<dbReference type="PANTHER" id="PTHR45436">
    <property type="entry name" value="SENSOR HISTIDINE KINASE YKOH"/>
    <property type="match status" value="1"/>
</dbReference>
<sequence>MSRACAASSAVRPPCAASAGLAIALKMPRRKRPASVYGRLLSYLLAPLFLLLVTGVAVDHHVIVSPIHSAFDHSLSRSALAIVARIHPGTNGHPQVALPQHPPPPLRAMEGEQFFYRVSLPDGTTVAGTADLPLAPDSRSADGFSFANVDYHGQSYRLATYRTAETGEPLVVTVAEVPVRRDRAVHRLDVAFGINDTVQMAGVLIVALIGIRIALRPLGRLSRQLANRPPQALTPLSTAQVPTEVLPVVESLNTVLGRVRDSVLSQQHFMANAAHQLRTPLTGLKAQLEVLSRETAGTPLEERIALLQGGVDRLAHTANQLLTLARAEPSAHRDSHFGAVDLARLTGEVIDGSLDRALAHGIDLGAESQPTHVTGVYWLLHELLINLIDNAIRHTPAGGTITIRSGVAAGRPFLEVDDSGSGIPPQERAKVRERFYRGAGSNATGCGLGLAIVDEVARVHGAQLSILDGGTGQGTRMRIDFPAAS</sequence>
<dbReference type="SUPFAM" id="SSF55874">
    <property type="entry name" value="ATPase domain of HSP90 chaperone/DNA topoisomerase II/histidine kinase"/>
    <property type="match status" value="1"/>
</dbReference>
<comment type="subcellular location">
    <subcellularLocation>
        <location evidence="2">Membrane</location>
    </subcellularLocation>
</comment>
<comment type="catalytic activity">
    <reaction evidence="1">
        <text>ATP + protein L-histidine = ADP + protein N-phospho-L-histidine.</text>
        <dbReference type="EC" id="2.7.13.3"/>
    </reaction>
</comment>
<evidence type="ECO:0000256" key="7">
    <source>
        <dbReference type="ARBA" id="ARBA00022777"/>
    </source>
</evidence>
<dbReference type="Gene3D" id="1.10.287.130">
    <property type="match status" value="1"/>
</dbReference>
<dbReference type="InterPro" id="IPR005467">
    <property type="entry name" value="His_kinase_dom"/>
</dbReference>
<evidence type="ECO:0000256" key="10">
    <source>
        <dbReference type="SAM" id="Phobius"/>
    </source>
</evidence>
<dbReference type="InterPro" id="IPR036097">
    <property type="entry name" value="HisK_dim/P_sf"/>
</dbReference>
<dbReference type="PROSITE" id="PS50109">
    <property type="entry name" value="HIS_KIN"/>
    <property type="match status" value="1"/>
</dbReference>